<dbReference type="OrthoDB" id="9801538at2"/>
<reference evidence="6 7" key="1">
    <citation type="submission" date="2017-08" db="EMBL/GenBank/DDBJ databases">
        <title>Reclassification of Bisgaard taxon 37 and 44.</title>
        <authorList>
            <person name="Christensen H."/>
        </authorList>
    </citation>
    <scope>NUCLEOTIDE SEQUENCE [LARGE SCALE GENOMIC DNA]</scope>
    <source>
        <strain evidence="6 7">B96_3</strain>
    </source>
</reference>
<dbReference type="GO" id="GO:0010420">
    <property type="term" value="F:polyprenyldihydroxybenzoate methyltransferase activity"/>
    <property type="evidence" value="ECO:0007669"/>
    <property type="project" value="InterPro"/>
</dbReference>
<keyword evidence="2 5" id="KW-0808">Transferase</keyword>
<feature type="binding site" evidence="5">
    <location>
        <position position="131"/>
    </location>
    <ligand>
        <name>S-adenosyl-L-methionine</name>
        <dbReference type="ChEBI" id="CHEBI:59789"/>
    </ligand>
</feature>
<dbReference type="PANTHER" id="PTHR43464">
    <property type="entry name" value="METHYLTRANSFERASE"/>
    <property type="match status" value="1"/>
</dbReference>
<dbReference type="EC" id="2.1.1.222" evidence="5"/>
<dbReference type="HAMAP" id="MF_00472">
    <property type="entry name" value="UbiG"/>
    <property type="match status" value="1"/>
</dbReference>
<feature type="binding site" evidence="5">
    <location>
        <position position="40"/>
    </location>
    <ligand>
        <name>S-adenosyl-L-methionine</name>
        <dbReference type="ChEBI" id="CHEBI:59789"/>
    </ligand>
</feature>
<comment type="pathway">
    <text evidence="5">Cofactor biosynthesis; ubiquinone biosynthesis.</text>
</comment>
<name>A0A3A1XYR7_9GAMM</name>
<keyword evidence="7" id="KW-1185">Reference proteome</keyword>
<dbReference type="Proteomes" id="UP000265691">
    <property type="component" value="Unassembled WGS sequence"/>
</dbReference>
<sequence length="242" mass="27236">MKENKINVDQKEIAKFADMAQDWWSLNGSFKLIHKLNPLRLQYVQQQAIKYNIGALANLPVLDLGCGAGILAEAMARQGAQVLGIDMAAEALEAGRQHAQEHQVHNVAYRCVTAEQLAKELPEHFPLICCMEMIEHVPDYASIVSSIAKMLQPGGLAVMSTINRTWQAQVQIIEVVENYLKWLPRGTHEYQKFIKPAELVAVAAKCGLEVLEIVGYKYNLFRDSFSLTKNVEVNYLITLRKK</sequence>
<dbReference type="PANTHER" id="PTHR43464:SF19">
    <property type="entry name" value="UBIQUINONE BIOSYNTHESIS O-METHYLTRANSFERASE, MITOCHONDRIAL"/>
    <property type="match status" value="1"/>
</dbReference>
<dbReference type="GO" id="GO:0032259">
    <property type="term" value="P:methylation"/>
    <property type="evidence" value="ECO:0007669"/>
    <property type="project" value="UniProtKB-KW"/>
</dbReference>
<keyword evidence="1 5" id="KW-0489">Methyltransferase</keyword>
<dbReference type="InterPro" id="IPR010233">
    <property type="entry name" value="UbiG_MeTrfase"/>
</dbReference>
<dbReference type="Gene3D" id="3.40.50.150">
    <property type="entry name" value="Vaccinia Virus protein VP39"/>
    <property type="match status" value="1"/>
</dbReference>
<accession>A0A3A1XYR7</accession>
<organism evidence="6 7">
    <name type="scientific">Psittacicella hinzii</name>
    <dbReference type="NCBI Taxonomy" id="2028575"/>
    <lineage>
        <taxon>Bacteria</taxon>
        <taxon>Pseudomonadati</taxon>
        <taxon>Pseudomonadota</taxon>
        <taxon>Gammaproteobacteria</taxon>
        <taxon>Pasteurellales</taxon>
        <taxon>Psittacicellaceae</taxon>
        <taxon>Psittacicella</taxon>
    </lineage>
</organism>
<comment type="function">
    <text evidence="5">O-methyltransferase that catalyzes the 2 O-methylation steps in the ubiquinone biosynthetic pathway.</text>
</comment>
<dbReference type="GO" id="GO:0102208">
    <property type="term" value="F:2-polyprenyl-6-hydroxyphenol methylase activity"/>
    <property type="evidence" value="ECO:0007669"/>
    <property type="project" value="UniProtKB-EC"/>
</dbReference>
<dbReference type="CDD" id="cd02440">
    <property type="entry name" value="AdoMet_MTases"/>
    <property type="match status" value="1"/>
</dbReference>
<dbReference type="RefSeq" id="WP_119525703.1">
    <property type="nucleotide sequence ID" value="NZ_NRHC01000120.1"/>
</dbReference>
<gene>
    <name evidence="5" type="primary">ubiG</name>
    <name evidence="6" type="ORF">CKF54_07320</name>
</gene>
<comment type="catalytic activity">
    <reaction evidence="5">
        <text>a 3-demethylubiquinol + S-adenosyl-L-methionine = a ubiquinol + S-adenosyl-L-homocysteine + H(+)</text>
        <dbReference type="Rhea" id="RHEA:44380"/>
        <dbReference type="Rhea" id="RHEA-COMP:9566"/>
        <dbReference type="Rhea" id="RHEA-COMP:10914"/>
        <dbReference type="ChEBI" id="CHEBI:15378"/>
        <dbReference type="ChEBI" id="CHEBI:17976"/>
        <dbReference type="ChEBI" id="CHEBI:57856"/>
        <dbReference type="ChEBI" id="CHEBI:59789"/>
        <dbReference type="ChEBI" id="CHEBI:84422"/>
        <dbReference type="EC" id="2.1.1.64"/>
    </reaction>
</comment>
<comment type="caution">
    <text evidence="6">The sequence shown here is derived from an EMBL/GenBank/DDBJ whole genome shotgun (WGS) entry which is preliminary data.</text>
</comment>
<evidence type="ECO:0000256" key="5">
    <source>
        <dbReference type="HAMAP-Rule" id="MF_00472"/>
    </source>
</evidence>
<protein>
    <recommendedName>
        <fullName evidence="5">Ubiquinone biosynthesis O-methyltransferase</fullName>
    </recommendedName>
    <alternativeName>
        <fullName evidence="5">2-polyprenyl-6-hydroxyphenol methylase</fullName>
        <ecNumber evidence="5">2.1.1.222</ecNumber>
    </alternativeName>
    <alternativeName>
        <fullName evidence="5">3-demethylubiquinone 3-O-methyltransferase</fullName>
        <ecNumber evidence="5">2.1.1.64</ecNumber>
    </alternativeName>
</protein>
<dbReference type="NCBIfam" id="TIGR01983">
    <property type="entry name" value="UbiG"/>
    <property type="match status" value="1"/>
</dbReference>
<dbReference type="InterPro" id="IPR029063">
    <property type="entry name" value="SAM-dependent_MTases_sf"/>
</dbReference>
<evidence type="ECO:0000256" key="4">
    <source>
        <dbReference type="ARBA" id="ARBA00022691"/>
    </source>
</evidence>
<comment type="catalytic activity">
    <reaction evidence="5">
        <text>a 3-(all-trans-polyprenyl)benzene-1,2-diol + S-adenosyl-L-methionine = a 2-methoxy-6-(all-trans-polyprenyl)phenol + S-adenosyl-L-homocysteine + H(+)</text>
        <dbReference type="Rhea" id="RHEA:31411"/>
        <dbReference type="Rhea" id="RHEA-COMP:9550"/>
        <dbReference type="Rhea" id="RHEA-COMP:9551"/>
        <dbReference type="ChEBI" id="CHEBI:15378"/>
        <dbReference type="ChEBI" id="CHEBI:57856"/>
        <dbReference type="ChEBI" id="CHEBI:59789"/>
        <dbReference type="ChEBI" id="CHEBI:62729"/>
        <dbReference type="ChEBI" id="CHEBI:62731"/>
        <dbReference type="EC" id="2.1.1.222"/>
    </reaction>
</comment>
<evidence type="ECO:0000256" key="2">
    <source>
        <dbReference type="ARBA" id="ARBA00022679"/>
    </source>
</evidence>
<evidence type="ECO:0000256" key="1">
    <source>
        <dbReference type="ARBA" id="ARBA00022603"/>
    </source>
</evidence>
<dbReference type="GO" id="GO:0061542">
    <property type="term" value="F:3-demethylubiquinol 3-O-methyltransferase activity"/>
    <property type="evidence" value="ECO:0007669"/>
    <property type="project" value="UniProtKB-UniRule"/>
</dbReference>
<proteinExistence type="inferred from homology"/>
<evidence type="ECO:0000313" key="6">
    <source>
        <dbReference type="EMBL" id="RIY31172.1"/>
    </source>
</evidence>
<keyword evidence="3 5" id="KW-0831">Ubiquinone biosynthesis</keyword>
<comment type="similarity">
    <text evidence="5">Belongs to the methyltransferase superfamily. UbiG/COQ3 family.</text>
</comment>
<dbReference type="SUPFAM" id="SSF53335">
    <property type="entry name" value="S-adenosyl-L-methionine-dependent methyltransferases"/>
    <property type="match status" value="1"/>
</dbReference>
<dbReference type="EMBL" id="NRHC01000120">
    <property type="protein sequence ID" value="RIY31172.1"/>
    <property type="molecule type" value="Genomic_DNA"/>
</dbReference>
<feature type="binding site" evidence="5">
    <location>
        <position position="86"/>
    </location>
    <ligand>
        <name>S-adenosyl-L-methionine</name>
        <dbReference type="ChEBI" id="CHEBI:59789"/>
    </ligand>
</feature>
<dbReference type="AlphaFoldDB" id="A0A3A1XYR7"/>
<dbReference type="EC" id="2.1.1.64" evidence="5"/>
<evidence type="ECO:0000313" key="7">
    <source>
        <dbReference type="Proteomes" id="UP000265691"/>
    </source>
</evidence>
<dbReference type="UniPathway" id="UPA00232"/>
<keyword evidence="4 5" id="KW-0949">S-adenosyl-L-methionine</keyword>
<dbReference type="Pfam" id="PF13489">
    <property type="entry name" value="Methyltransf_23"/>
    <property type="match status" value="1"/>
</dbReference>
<feature type="binding site" evidence="5">
    <location>
        <position position="65"/>
    </location>
    <ligand>
        <name>S-adenosyl-L-methionine</name>
        <dbReference type="ChEBI" id="CHEBI:59789"/>
    </ligand>
</feature>
<evidence type="ECO:0000256" key="3">
    <source>
        <dbReference type="ARBA" id="ARBA00022688"/>
    </source>
</evidence>